<name>T1IRA2_STRMM</name>
<keyword evidence="7" id="KW-1185">Reference proteome</keyword>
<dbReference type="AlphaFoldDB" id="T1IRA2"/>
<evidence type="ECO:0000259" key="5">
    <source>
        <dbReference type="Pfam" id="PF00135"/>
    </source>
</evidence>
<organism evidence="6 7">
    <name type="scientific">Strigamia maritima</name>
    <name type="common">European centipede</name>
    <name type="synonym">Geophilus maritimus</name>
    <dbReference type="NCBI Taxonomy" id="126957"/>
    <lineage>
        <taxon>Eukaryota</taxon>
        <taxon>Metazoa</taxon>
        <taxon>Ecdysozoa</taxon>
        <taxon>Arthropoda</taxon>
        <taxon>Myriapoda</taxon>
        <taxon>Chilopoda</taxon>
        <taxon>Pleurostigmophora</taxon>
        <taxon>Geophilomorpha</taxon>
        <taxon>Linotaeniidae</taxon>
        <taxon>Strigamia</taxon>
    </lineage>
</organism>
<dbReference type="EnsemblMetazoa" id="SMAR003588-RA">
    <property type="protein sequence ID" value="SMAR003588-PA"/>
    <property type="gene ID" value="SMAR003588"/>
</dbReference>
<evidence type="ECO:0000256" key="2">
    <source>
        <dbReference type="ARBA" id="ARBA00022487"/>
    </source>
</evidence>
<comment type="similarity">
    <text evidence="1">Belongs to the type-B carboxylesterase/lipase family.</text>
</comment>
<sequence>MASDGVSTVALKCGLVIQGCIMTTFEGRQFIAFKGIPYAEPPTGNLRFKPPVRKVWNAHNFEATSEIESIQFDMMTNTLIGQEDCLILNVFTKKTQNKCPVIVFIHGGAYCSGSGIMYGPRKLLDQDVVLVTINYRLHVFGFLSTSDKVSPGNYGLLDQIVALQWVQDNIDVFGGDPNCVTVIGHSAAAGVKLMYNIIGLFHRAVLMSGNSLCSWALSKNPKYWTIKVARAAGCESSDSAEIVDYLRELPAVKLTKIHSKLCKEVLVPMSPVVDGHVLLDNPQTLLEKGLIVNRVPVLIGVTKNEGLTFLPSNIYVLDKKNAGLSFFEFIRLATAMPLDIELKRISSETRELIENYYFKLIDPKDVESVEKAAVKVCSDGAFKVAHHHVVNLLVNAGVEIYVYSSDYVTEYSIAALRGVNMRGVGHADDLFFLFDCPKVYPLHYESPNNSTENNFLQIWTNFARS</sequence>
<dbReference type="STRING" id="126957.T1IRA2"/>
<keyword evidence="4" id="KW-0325">Glycoprotein</keyword>
<dbReference type="Pfam" id="PF00135">
    <property type="entry name" value="COesterase"/>
    <property type="match status" value="1"/>
</dbReference>
<evidence type="ECO:0000313" key="7">
    <source>
        <dbReference type="Proteomes" id="UP000014500"/>
    </source>
</evidence>
<reference evidence="6" key="2">
    <citation type="submission" date="2015-02" db="UniProtKB">
        <authorList>
            <consortium name="EnsemblMetazoa"/>
        </authorList>
    </citation>
    <scope>IDENTIFICATION</scope>
</reference>
<keyword evidence="3" id="KW-0378">Hydrolase</keyword>
<feature type="domain" description="Carboxylesterase type B" evidence="5">
    <location>
        <begin position="8"/>
        <end position="465"/>
    </location>
</feature>
<accession>T1IRA2</accession>
<dbReference type="ESTHER" id="strmm-t1ira2">
    <property type="family name" value="Carb_B_Arthropoda"/>
</dbReference>
<dbReference type="Gene3D" id="3.40.50.1820">
    <property type="entry name" value="alpha/beta hydrolase"/>
    <property type="match status" value="1"/>
</dbReference>
<dbReference type="InterPro" id="IPR029058">
    <property type="entry name" value="AB_hydrolase_fold"/>
</dbReference>
<keyword evidence="2" id="KW-0719">Serine esterase</keyword>
<dbReference type="Proteomes" id="UP000014500">
    <property type="component" value="Unassembled WGS sequence"/>
</dbReference>
<dbReference type="EMBL" id="JH431342">
    <property type="status" value="NOT_ANNOTATED_CDS"/>
    <property type="molecule type" value="Genomic_DNA"/>
</dbReference>
<dbReference type="HOGENOM" id="CLU_006586_13_2_1"/>
<dbReference type="PANTHER" id="PTHR43142">
    <property type="entry name" value="CARBOXYLIC ESTER HYDROLASE"/>
    <property type="match status" value="1"/>
</dbReference>
<evidence type="ECO:0000256" key="1">
    <source>
        <dbReference type="ARBA" id="ARBA00005964"/>
    </source>
</evidence>
<dbReference type="SUPFAM" id="SSF53474">
    <property type="entry name" value="alpha/beta-Hydrolases"/>
    <property type="match status" value="1"/>
</dbReference>
<evidence type="ECO:0000256" key="4">
    <source>
        <dbReference type="ARBA" id="ARBA00023180"/>
    </source>
</evidence>
<dbReference type="PhylomeDB" id="T1IRA2"/>
<protein>
    <recommendedName>
        <fullName evidence="5">Carboxylesterase type B domain-containing protein</fullName>
    </recommendedName>
</protein>
<evidence type="ECO:0000313" key="6">
    <source>
        <dbReference type="EnsemblMetazoa" id="SMAR003588-PA"/>
    </source>
</evidence>
<dbReference type="GO" id="GO:0052689">
    <property type="term" value="F:carboxylic ester hydrolase activity"/>
    <property type="evidence" value="ECO:0007669"/>
    <property type="project" value="UniProtKB-KW"/>
</dbReference>
<dbReference type="OMA" id="MYVFEYR"/>
<dbReference type="InterPro" id="IPR002018">
    <property type="entry name" value="CarbesteraseB"/>
</dbReference>
<reference evidence="7" key="1">
    <citation type="submission" date="2011-05" db="EMBL/GenBank/DDBJ databases">
        <authorList>
            <person name="Richards S.R."/>
            <person name="Qu J."/>
            <person name="Jiang H."/>
            <person name="Jhangiani S.N."/>
            <person name="Agravi P."/>
            <person name="Goodspeed R."/>
            <person name="Gross S."/>
            <person name="Mandapat C."/>
            <person name="Jackson L."/>
            <person name="Mathew T."/>
            <person name="Pu L."/>
            <person name="Thornton R."/>
            <person name="Saada N."/>
            <person name="Wilczek-Boney K.B."/>
            <person name="Lee S."/>
            <person name="Kovar C."/>
            <person name="Wu Y."/>
            <person name="Scherer S.E."/>
            <person name="Worley K.C."/>
            <person name="Muzny D.M."/>
            <person name="Gibbs R."/>
        </authorList>
    </citation>
    <scope>NUCLEOTIDE SEQUENCE</scope>
    <source>
        <strain evidence="7">Brora</strain>
    </source>
</reference>
<proteinExistence type="inferred from homology"/>
<dbReference type="eggNOG" id="KOG1516">
    <property type="taxonomic scope" value="Eukaryota"/>
</dbReference>
<evidence type="ECO:0000256" key="3">
    <source>
        <dbReference type="ARBA" id="ARBA00022801"/>
    </source>
</evidence>
<dbReference type="PANTHER" id="PTHR43142:SF1">
    <property type="entry name" value="CARBOXYLIC ESTER HYDROLASE"/>
    <property type="match status" value="1"/>
</dbReference>